<evidence type="ECO:0000256" key="1">
    <source>
        <dbReference type="SAM" id="MobiDB-lite"/>
    </source>
</evidence>
<feature type="non-terminal residue" evidence="2">
    <location>
        <position position="50"/>
    </location>
</feature>
<dbReference type="Proteomes" id="UP001189429">
    <property type="component" value="Unassembled WGS sequence"/>
</dbReference>
<feature type="compositionally biased region" description="Basic residues" evidence="1">
    <location>
        <begin position="28"/>
        <end position="44"/>
    </location>
</feature>
<organism evidence="2 3">
    <name type="scientific">Prorocentrum cordatum</name>
    <dbReference type="NCBI Taxonomy" id="2364126"/>
    <lineage>
        <taxon>Eukaryota</taxon>
        <taxon>Sar</taxon>
        <taxon>Alveolata</taxon>
        <taxon>Dinophyceae</taxon>
        <taxon>Prorocentrales</taxon>
        <taxon>Prorocentraceae</taxon>
        <taxon>Prorocentrum</taxon>
    </lineage>
</organism>
<keyword evidence="3" id="KW-1185">Reference proteome</keyword>
<gene>
    <name evidence="2" type="ORF">PCOR1329_LOCUS27604</name>
</gene>
<feature type="non-terminal residue" evidence="2">
    <location>
        <position position="1"/>
    </location>
</feature>
<evidence type="ECO:0000313" key="3">
    <source>
        <dbReference type="Proteomes" id="UP001189429"/>
    </source>
</evidence>
<comment type="caution">
    <text evidence="2">The sequence shown here is derived from an EMBL/GenBank/DDBJ whole genome shotgun (WGS) entry which is preliminary data.</text>
</comment>
<evidence type="ECO:0000313" key="2">
    <source>
        <dbReference type="EMBL" id="CAK0828368.1"/>
    </source>
</evidence>
<proteinExistence type="predicted"/>
<protein>
    <submittedName>
        <fullName evidence="2">Uncharacterized protein</fullName>
    </submittedName>
</protein>
<sequence>CAGVASERRSLVYAMLLSCYNFGGDRRRPQRGARARGPRPRRRRELGGAA</sequence>
<reference evidence="2" key="1">
    <citation type="submission" date="2023-10" db="EMBL/GenBank/DDBJ databases">
        <authorList>
            <person name="Chen Y."/>
            <person name="Shah S."/>
            <person name="Dougan E. K."/>
            <person name="Thang M."/>
            <person name="Chan C."/>
        </authorList>
    </citation>
    <scope>NUCLEOTIDE SEQUENCE [LARGE SCALE GENOMIC DNA]</scope>
</reference>
<accession>A0ABN9S920</accession>
<dbReference type="EMBL" id="CAUYUJ010010008">
    <property type="protein sequence ID" value="CAK0828368.1"/>
    <property type="molecule type" value="Genomic_DNA"/>
</dbReference>
<feature type="region of interest" description="Disordered" evidence="1">
    <location>
        <begin position="24"/>
        <end position="50"/>
    </location>
</feature>
<name>A0ABN9S920_9DINO</name>